<name>A0A2V2YQI9_9BACL</name>
<comment type="caution">
    <text evidence="5">The sequence shown here is derived from an EMBL/GenBank/DDBJ whole genome shotgun (WGS) entry which is preliminary data.</text>
</comment>
<dbReference type="PANTHER" id="PTHR43280">
    <property type="entry name" value="ARAC-FAMILY TRANSCRIPTIONAL REGULATOR"/>
    <property type="match status" value="1"/>
</dbReference>
<sequence>MTQPNNLFEKEHFLSAHSLMFVNRFTEDFNVPYHAHDFIEYCYVAEGTGFHHVEQETFPIHKGQLYVIPIGVSHVFRPTTPDRSSKPPVVYNCLFDMHLATVLSGLQEQPIQEHLSPLANNTSSYFSVFDRDGTIERIMIQLHTEMKTNAIGSRAMLHALLSQLIITVYRLKYGDNERSSSEDTANFLQVIDYVEQNYDTAVTLAELSRISGWSERHLQRLFTQYTDQTFGSYLQNVRIQRSCEMLRNSSLKVSFIAEQVGYRSIDSFNQAFKKTVGLTPTAFRKST</sequence>
<dbReference type="Proteomes" id="UP000246635">
    <property type="component" value="Unassembled WGS sequence"/>
</dbReference>
<dbReference type="InterPro" id="IPR020449">
    <property type="entry name" value="Tscrpt_reg_AraC-type_HTH"/>
</dbReference>
<dbReference type="Pfam" id="PF12833">
    <property type="entry name" value="HTH_18"/>
    <property type="match status" value="1"/>
</dbReference>
<accession>A0A2V2YQI9</accession>
<dbReference type="InterPro" id="IPR037923">
    <property type="entry name" value="HTH-like"/>
</dbReference>
<dbReference type="CDD" id="cd02208">
    <property type="entry name" value="cupin_RmlC-like"/>
    <property type="match status" value="1"/>
</dbReference>
<keyword evidence="3" id="KW-0804">Transcription</keyword>
<dbReference type="SUPFAM" id="SSF51215">
    <property type="entry name" value="Regulatory protein AraC"/>
    <property type="match status" value="1"/>
</dbReference>
<dbReference type="InterPro" id="IPR003313">
    <property type="entry name" value="AraC-bd"/>
</dbReference>
<dbReference type="PROSITE" id="PS00041">
    <property type="entry name" value="HTH_ARAC_FAMILY_1"/>
    <property type="match status" value="1"/>
</dbReference>
<evidence type="ECO:0000256" key="1">
    <source>
        <dbReference type="ARBA" id="ARBA00023015"/>
    </source>
</evidence>
<keyword evidence="2" id="KW-0238">DNA-binding</keyword>
<dbReference type="GO" id="GO:0003700">
    <property type="term" value="F:DNA-binding transcription factor activity"/>
    <property type="evidence" value="ECO:0007669"/>
    <property type="project" value="InterPro"/>
</dbReference>
<dbReference type="Pfam" id="PF02311">
    <property type="entry name" value="AraC_binding"/>
    <property type="match status" value="1"/>
</dbReference>
<proteinExistence type="predicted"/>
<feature type="domain" description="HTH araC/xylS-type" evidence="4">
    <location>
        <begin position="188"/>
        <end position="286"/>
    </location>
</feature>
<dbReference type="EMBL" id="QGTQ01000015">
    <property type="protein sequence ID" value="PWV99392.1"/>
    <property type="molecule type" value="Genomic_DNA"/>
</dbReference>
<dbReference type="RefSeq" id="WP_174812634.1">
    <property type="nucleotide sequence ID" value="NZ_CP054612.1"/>
</dbReference>
<evidence type="ECO:0000313" key="6">
    <source>
        <dbReference type="Proteomes" id="UP000246635"/>
    </source>
</evidence>
<dbReference type="PRINTS" id="PR00032">
    <property type="entry name" value="HTHARAC"/>
</dbReference>
<dbReference type="AlphaFoldDB" id="A0A2V2YQI9"/>
<protein>
    <submittedName>
        <fullName evidence="5">AraC family L-rhamnose operon transcriptional activator RhaR</fullName>
    </submittedName>
</protein>
<dbReference type="SUPFAM" id="SSF46689">
    <property type="entry name" value="Homeodomain-like"/>
    <property type="match status" value="2"/>
</dbReference>
<reference evidence="5 6" key="1">
    <citation type="submission" date="2018-05" db="EMBL/GenBank/DDBJ databases">
        <title>Genomic Encyclopedia of Type Strains, Phase III (KMG-III): the genomes of soil and plant-associated and newly described type strains.</title>
        <authorList>
            <person name="Whitman W."/>
        </authorList>
    </citation>
    <scope>NUCLEOTIDE SEQUENCE [LARGE SCALE GENOMIC DNA]</scope>
    <source>
        <strain evidence="5 6">CECT 5696</strain>
    </source>
</reference>
<dbReference type="Gene3D" id="2.60.120.10">
    <property type="entry name" value="Jelly Rolls"/>
    <property type="match status" value="1"/>
</dbReference>
<dbReference type="PANTHER" id="PTHR43280:SF28">
    <property type="entry name" value="HTH-TYPE TRANSCRIPTIONAL ACTIVATOR RHAS"/>
    <property type="match status" value="1"/>
</dbReference>
<evidence type="ECO:0000259" key="4">
    <source>
        <dbReference type="PROSITE" id="PS01124"/>
    </source>
</evidence>
<evidence type="ECO:0000313" key="5">
    <source>
        <dbReference type="EMBL" id="PWV99392.1"/>
    </source>
</evidence>
<evidence type="ECO:0000256" key="2">
    <source>
        <dbReference type="ARBA" id="ARBA00023125"/>
    </source>
</evidence>
<dbReference type="InterPro" id="IPR018062">
    <property type="entry name" value="HTH_AraC-typ_CS"/>
</dbReference>
<evidence type="ECO:0000256" key="3">
    <source>
        <dbReference type="ARBA" id="ARBA00023163"/>
    </source>
</evidence>
<dbReference type="Gene3D" id="1.10.10.60">
    <property type="entry name" value="Homeodomain-like"/>
    <property type="match status" value="2"/>
</dbReference>
<dbReference type="InterPro" id="IPR014710">
    <property type="entry name" value="RmlC-like_jellyroll"/>
</dbReference>
<dbReference type="SMART" id="SM00342">
    <property type="entry name" value="HTH_ARAC"/>
    <property type="match status" value="1"/>
</dbReference>
<dbReference type="InterPro" id="IPR009057">
    <property type="entry name" value="Homeodomain-like_sf"/>
</dbReference>
<keyword evidence="1" id="KW-0805">Transcription regulation</keyword>
<dbReference type="GO" id="GO:0043565">
    <property type="term" value="F:sequence-specific DNA binding"/>
    <property type="evidence" value="ECO:0007669"/>
    <property type="project" value="InterPro"/>
</dbReference>
<keyword evidence="6" id="KW-1185">Reference proteome</keyword>
<dbReference type="PROSITE" id="PS01124">
    <property type="entry name" value="HTH_ARAC_FAMILY_2"/>
    <property type="match status" value="1"/>
</dbReference>
<organism evidence="5 6">
    <name type="scientific">Paenibacillus cellulosilyticus</name>
    <dbReference type="NCBI Taxonomy" id="375489"/>
    <lineage>
        <taxon>Bacteria</taxon>
        <taxon>Bacillati</taxon>
        <taxon>Bacillota</taxon>
        <taxon>Bacilli</taxon>
        <taxon>Bacillales</taxon>
        <taxon>Paenibacillaceae</taxon>
        <taxon>Paenibacillus</taxon>
    </lineage>
</organism>
<gene>
    <name evidence="5" type="ORF">DFQ01_115108</name>
</gene>
<dbReference type="InterPro" id="IPR018060">
    <property type="entry name" value="HTH_AraC"/>
</dbReference>